<comment type="similarity">
    <text evidence="2">Belongs to the PilY1 family.</text>
</comment>
<organism evidence="8">
    <name type="scientific">Acinetobacter sp. A1-4-2</name>
    <dbReference type="NCBI Taxonomy" id="3156489"/>
    <lineage>
        <taxon>Bacteria</taxon>
        <taxon>Pseudomonadati</taxon>
        <taxon>Pseudomonadota</taxon>
        <taxon>Gammaproteobacteria</taxon>
        <taxon>Moraxellales</taxon>
        <taxon>Moraxellaceae</taxon>
        <taxon>Acinetobacter</taxon>
    </lineage>
</organism>
<dbReference type="InterPro" id="IPR011047">
    <property type="entry name" value="Quinoprotein_ADH-like_sf"/>
</dbReference>
<dbReference type="Gene3D" id="3.40.50.410">
    <property type="entry name" value="von Willebrand factor, type A domain"/>
    <property type="match status" value="1"/>
</dbReference>
<dbReference type="GO" id="GO:0046872">
    <property type="term" value="F:metal ion binding"/>
    <property type="evidence" value="ECO:0007669"/>
    <property type="project" value="UniProtKB-KW"/>
</dbReference>
<comment type="subcellular location">
    <subcellularLocation>
        <location evidence="1">Fimbrium</location>
    </subcellularLocation>
</comment>
<dbReference type="EMBL" id="CP157981">
    <property type="protein sequence ID" value="XBU15923.1"/>
    <property type="molecule type" value="Genomic_DNA"/>
</dbReference>
<dbReference type="PROSITE" id="PS51257">
    <property type="entry name" value="PROKAR_LIPOPROTEIN"/>
    <property type="match status" value="1"/>
</dbReference>
<dbReference type="GO" id="GO:0009289">
    <property type="term" value="C:pilus"/>
    <property type="evidence" value="ECO:0007669"/>
    <property type="project" value="UniProtKB-SubCell"/>
</dbReference>
<proteinExistence type="inferred from homology"/>
<reference evidence="8" key="1">
    <citation type="submission" date="2024-06" db="EMBL/GenBank/DDBJ databases">
        <authorList>
            <person name="Song Z."/>
        </authorList>
    </citation>
    <scope>NUCLEOTIDE SEQUENCE</scope>
    <source>
        <strain evidence="8">A1-4-2</strain>
    </source>
</reference>
<evidence type="ECO:0000256" key="1">
    <source>
        <dbReference type="ARBA" id="ARBA00004561"/>
    </source>
</evidence>
<keyword evidence="3" id="KW-1029">Fimbrium biogenesis</keyword>
<accession>A0AAU7SXM2</accession>
<evidence type="ECO:0000256" key="6">
    <source>
        <dbReference type="ARBA" id="ARBA00023263"/>
    </source>
</evidence>
<evidence type="ECO:0000313" key="8">
    <source>
        <dbReference type="EMBL" id="XBU15923.1"/>
    </source>
</evidence>
<dbReference type="SUPFAM" id="SSF53300">
    <property type="entry name" value="vWA-like"/>
    <property type="match status" value="1"/>
</dbReference>
<dbReference type="SUPFAM" id="SSF50998">
    <property type="entry name" value="Quinoprotein alcohol dehydrogenase-like"/>
    <property type="match status" value="1"/>
</dbReference>
<keyword evidence="6" id="KW-0281">Fimbrium</keyword>
<keyword evidence="4" id="KW-0479">Metal-binding</keyword>
<dbReference type="InterPro" id="IPR008707">
    <property type="entry name" value="B-propeller_PilY1"/>
</dbReference>
<gene>
    <name evidence="8" type="ORF">ABJ384_01600</name>
</gene>
<protein>
    <submittedName>
        <fullName evidence="8">PilC/PilY family type IV pilus protein</fullName>
    </submittedName>
</protein>
<evidence type="ECO:0000259" key="7">
    <source>
        <dbReference type="Pfam" id="PF05567"/>
    </source>
</evidence>
<sequence length="1286" mass="138961">MKKHTHTSSLVSRLKNMNLHPLAIACMSFIGTYALTASVVQASDLQIYATPEAGQKTIVMMLDTSGSMGDSDSGQTGSRLYRLKQGMYKLLESNDGNLANTKVGLGRFWGSSSRDGGYILVEAAKMGPVGSAHRQKLKTAIDGLKAEDWTPTAQAYVEAAAYLMGTNSLMRATIKVDAYQTLTRSEKIQNGECPSNRPYYNSADNICYEKYSSWKGYSGKTATPLQLEKWGDITRNYKCGSLAITNFTNETQSCNSSGWTEVSLIPDEYITRGGTAITNGTLYTFEEIQAQPNNYSGFTRATKGAIRDDLNYISPLPEVSKRQSCDGQGVYILSDGQANSSGESIVKPMMQAALNNKSFSCPSSGGLSSSGDSAWHCMGEFAKYLFDKTKNPTGVSIQTAFVGFGNDFNGLSKSHVQQACQISSRTQDDRRSDDACSPTANTVYKLQKPGFGNGGYFETQSESGVTESVIQFIKNLGDTKIEPLPTGAISVPVDALNPNGFQPYGYLRALSPNPGQPVLVWAGNLKKYGIYNGALADATKTVFNDLGKFDLTTSDLWNNTGVADGGLVDQGGVYWNLPMPTQAVAAVAGNAGANIRAVPAIMANPNSLRNLFTDVEAVSNDTLTPKTNGTLLEIPEKTSGANTNGTYVLDKFKNQTVLKDFPVLLKYKLLNYLGYNLDISATPNTLPTTLSVPTKPFVSLGGSIHSFPVQLTYSGELDANGDLTSVRKQSVLYGSMEGGLHIIDAKTGVEQTVFVPAEILNNPESSKALRFGEAGSGTDMIKHGVSGAWVADTAYTTQRGISSDASAVVAKQMRVYGGMRMGGKSYYGMDVLDPTKPKLLFRIGADQTAFSRMGQTWSKPVIANIRYNNKIRRVLILGGGYDACYEYPRFKFGTANPAEFGGGCNKSVAEGNAVYIVDAETGERIWWTSNTGSNKNNDNLKHSVVTRVSTLDRDGDGLVDHIYFGDLGGQVFRIDLNNKKDTPTANFGHNVIRLANLATTESGTIITNGDAPRFYQPPTLTIHDEGNETFILVAIASGDRSTPLDVAPSKGRETIKPFDALQSRPTNKVYGLIDRDFVERDLYKSTYTAFKSNDITLNQLQKNPQNLASFTAVKNTFFGGSPKHGWYRSLSSNYLGNEVASRTPGGIKAFEEEPIAIKDNLFIPVYDPEGTGVEDADPCQPRIVGESDRQQYCLPYGACYKDGDKDSEAEKRTGMVMLNGVNQNVLGAGIRGITLGPMGGGSGGGKTDLNSCGTLTLIGNIKGAGEWKCSRILNPIRWYEKNVAPK</sequence>
<evidence type="ECO:0000256" key="3">
    <source>
        <dbReference type="ARBA" id="ARBA00022558"/>
    </source>
</evidence>
<evidence type="ECO:0000256" key="5">
    <source>
        <dbReference type="ARBA" id="ARBA00022837"/>
    </source>
</evidence>
<evidence type="ECO:0000256" key="2">
    <source>
        <dbReference type="ARBA" id="ARBA00008387"/>
    </source>
</evidence>
<keyword evidence="5" id="KW-0106">Calcium</keyword>
<feature type="domain" description="PilY1 beta-propeller" evidence="7">
    <location>
        <begin position="808"/>
        <end position="987"/>
    </location>
</feature>
<dbReference type="InterPro" id="IPR036465">
    <property type="entry name" value="vWFA_dom_sf"/>
</dbReference>
<dbReference type="Pfam" id="PF05567">
    <property type="entry name" value="T4P_PilY1"/>
    <property type="match status" value="1"/>
</dbReference>
<dbReference type="RefSeq" id="WP_349928516.1">
    <property type="nucleotide sequence ID" value="NZ_CP157981.1"/>
</dbReference>
<name>A0AAU7SXM2_9GAMM</name>
<evidence type="ECO:0000256" key="4">
    <source>
        <dbReference type="ARBA" id="ARBA00022723"/>
    </source>
</evidence>